<dbReference type="EMBL" id="OU895880">
    <property type="protein sequence ID" value="CAG9811045.1"/>
    <property type="molecule type" value="Genomic_DNA"/>
</dbReference>
<sequence length="501" mass="57578">MTNCSGGILEIFEFLLINDQDILYLATVEWFTESACNQPQLVVLNSFNKRTQKWTRKLENYEKFQNFHGCSLTLGIEKDLQEGACWGTLISSNKVNRNVQLKGVAPTIFEILSTKMNFSPSFTVIGINNSMCNVYIPVLRYSPKDIGAVHVTTTFAQAHDIIAASPGAPYTSYEKLWLPFDDTTWKLLLSTFLISFLIIFIINRMPKDIQNVFYGEKIQTPSLNVISTFFGISLNILPYRHTPRIILICFVFFCLVFRTCYQSKLYEFMTSDPRHPSPKSLKDLKDNNFTLYTYFNKTYLEELIMEEMSQWPTVKQISVHEFSRLLDTQHQNASAKIALHVDIGTIQFKDNKPQKYILWHKIPDYSLQVVHAGFVLKPNNFFFEVLDKTVQKLISAGLIDKIIKNCDGRDFEADEEEAQIFSLDNLSFGFVICLGCIGICFIVFILEIIFSKIKYRHASNLDTVPKVVELNEDVEGDIKDLVKILIQTVELSRTKSSDYDN</sequence>
<keyword evidence="7" id="KW-0675">Receptor</keyword>
<evidence type="ECO:0000256" key="4">
    <source>
        <dbReference type="ARBA" id="ARBA00022692"/>
    </source>
</evidence>
<evidence type="ECO:0000256" key="7">
    <source>
        <dbReference type="ARBA" id="ARBA00023170"/>
    </source>
</evidence>
<keyword evidence="3" id="KW-1003">Cell membrane</keyword>
<dbReference type="InterPro" id="IPR052192">
    <property type="entry name" value="Insect_Ionotropic_Sensory_Rcpt"/>
</dbReference>
<evidence type="ECO:0000256" key="6">
    <source>
        <dbReference type="ARBA" id="ARBA00023136"/>
    </source>
</evidence>
<dbReference type="Pfam" id="PF00060">
    <property type="entry name" value="Lig_chan"/>
    <property type="match status" value="1"/>
</dbReference>
<keyword evidence="8" id="KW-0325">Glycoprotein</keyword>
<evidence type="ECO:0000313" key="12">
    <source>
        <dbReference type="Proteomes" id="UP001153620"/>
    </source>
</evidence>
<dbReference type="Gene3D" id="1.10.287.70">
    <property type="match status" value="1"/>
</dbReference>
<dbReference type="InterPro" id="IPR001320">
    <property type="entry name" value="Iontro_rcpt_C"/>
</dbReference>
<keyword evidence="6 9" id="KW-0472">Membrane</keyword>
<feature type="transmembrane region" description="Helical" evidence="9">
    <location>
        <begin position="223"/>
        <end position="239"/>
    </location>
</feature>
<feature type="transmembrane region" description="Helical" evidence="9">
    <location>
        <begin position="428"/>
        <end position="450"/>
    </location>
</feature>
<dbReference type="PANTHER" id="PTHR42643:SF37">
    <property type="entry name" value="IONOTROPIC RECEPTOR 11A-RELATED"/>
    <property type="match status" value="1"/>
</dbReference>
<comment type="subcellular location">
    <subcellularLocation>
        <location evidence="1">Cell membrane</location>
        <topology evidence="1">Multi-pass membrane protein</topology>
    </subcellularLocation>
</comment>
<accession>A0A9N9S7L1</accession>
<keyword evidence="5 9" id="KW-1133">Transmembrane helix</keyword>
<evidence type="ECO:0000256" key="8">
    <source>
        <dbReference type="ARBA" id="ARBA00023180"/>
    </source>
</evidence>
<keyword evidence="12" id="KW-1185">Reference proteome</keyword>
<gene>
    <name evidence="11" type="ORF">CHIRRI_LOCUS13854</name>
</gene>
<reference evidence="11" key="2">
    <citation type="submission" date="2022-10" db="EMBL/GenBank/DDBJ databases">
        <authorList>
            <consortium name="ENA_rothamsted_submissions"/>
            <consortium name="culmorum"/>
            <person name="King R."/>
        </authorList>
    </citation>
    <scope>NUCLEOTIDE SEQUENCE</scope>
</reference>
<name>A0A9N9S7L1_9DIPT</name>
<dbReference type="PANTHER" id="PTHR42643">
    <property type="entry name" value="IONOTROPIC RECEPTOR 20A-RELATED"/>
    <property type="match status" value="1"/>
</dbReference>
<evidence type="ECO:0000259" key="10">
    <source>
        <dbReference type="Pfam" id="PF00060"/>
    </source>
</evidence>
<evidence type="ECO:0000256" key="1">
    <source>
        <dbReference type="ARBA" id="ARBA00004651"/>
    </source>
</evidence>
<dbReference type="SUPFAM" id="SSF53850">
    <property type="entry name" value="Periplasmic binding protein-like II"/>
    <property type="match status" value="1"/>
</dbReference>
<evidence type="ECO:0000256" key="5">
    <source>
        <dbReference type="ARBA" id="ARBA00022989"/>
    </source>
</evidence>
<dbReference type="GO" id="GO:0050906">
    <property type="term" value="P:detection of stimulus involved in sensory perception"/>
    <property type="evidence" value="ECO:0007669"/>
    <property type="project" value="UniProtKB-ARBA"/>
</dbReference>
<evidence type="ECO:0000256" key="9">
    <source>
        <dbReference type="SAM" id="Phobius"/>
    </source>
</evidence>
<keyword evidence="4 9" id="KW-0812">Transmembrane</keyword>
<evidence type="ECO:0000256" key="2">
    <source>
        <dbReference type="ARBA" id="ARBA00008685"/>
    </source>
</evidence>
<feature type="transmembrane region" description="Helical" evidence="9">
    <location>
        <begin position="185"/>
        <end position="202"/>
    </location>
</feature>
<protein>
    <recommendedName>
        <fullName evidence="10">Ionotropic glutamate receptor C-terminal domain-containing protein</fullName>
    </recommendedName>
</protein>
<feature type="transmembrane region" description="Helical" evidence="9">
    <location>
        <begin position="245"/>
        <end position="261"/>
    </location>
</feature>
<reference evidence="11" key="1">
    <citation type="submission" date="2022-01" db="EMBL/GenBank/DDBJ databases">
        <authorList>
            <person name="King R."/>
        </authorList>
    </citation>
    <scope>NUCLEOTIDE SEQUENCE</scope>
</reference>
<evidence type="ECO:0000256" key="3">
    <source>
        <dbReference type="ARBA" id="ARBA00022475"/>
    </source>
</evidence>
<organism evidence="11 12">
    <name type="scientific">Chironomus riparius</name>
    <dbReference type="NCBI Taxonomy" id="315576"/>
    <lineage>
        <taxon>Eukaryota</taxon>
        <taxon>Metazoa</taxon>
        <taxon>Ecdysozoa</taxon>
        <taxon>Arthropoda</taxon>
        <taxon>Hexapoda</taxon>
        <taxon>Insecta</taxon>
        <taxon>Pterygota</taxon>
        <taxon>Neoptera</taxon>
        <taxon>Endopterygota</taxon>
        <taxon>Diptera</taxon>
        <taxon>Nematocera</taxon>
        <taxon>Chironomoidea</taxon>
        <taxon>Chironomidae</taxon>
        <taxon>Chironominae</taxon>
        <taxon>Chironomus</taxon>
    </lineage>
</organism>
<dbReference type="GO" id="GO:0005886">
    <property type="term" value="C:plasma membrane"/>
    <property type="evidence" value="ECO:0007669"/>
    <property type="project" value="UniProtKB-SubCell"/>
</dbReference>
<dbReference type="GO" id="GO:0015276">
    <property type="term" value="F:ligand-gated monoatomic ion channel activity"/>
    <property type="evidence" value="ECO:0007669"/>
    <property type="project" value="InterPro"/>
</dbReference>
<comment type="similarity">
    <text evidence="2">Belongs to the glutamate-gated ion channel (TC 1.A.10.1) family.</text>
</comment>
<proteinExistence type="inferred from homology"/>
<evidence type="ECO:0000313" key="11">
    <source>
        <dbReference type="EMBL" id="CAG9811045.1"/>
    </source>
</evidence>
<feature type="domain" description="Ionotropic glutamate receptor C-terminal" evidence="10">
    <location>
        <begin position="184"/>
        <end position="435"/>
    </location>
</feature>
<dbReference type="OrthoDB" id="7725497at2759"/>
<dbReference type="Proteomes" id="UP001153620">
    <property type="component" value="Chromosome 4"/>
</dbReference>
<dbReference type="AlphaFoldDB" id="A0A9N9S7L1"/>